<dbReference type="Gene3D" id="2.30.30.140">
    <property type="match status" value="1"/>
</dbReference>
<organism evidence="21 22">
    <name type="scientific">Strigamia maritima</name>
    <name type="common">European centipede</name>
    <name type="synonym">Geophilus maritimus</name>
    <dbReference type="NCBI Taxonomy" id="126957"/>
    <lineage>
        <taxon>Eukaryota</taxon>
        <taxon>Metazoa</taxon>
        <taxon>Ecdysozoa</taxon>
        <taxon>Arthropoda</taxon>
        <taxon>Myriapoda</taxon>
        <taxon>Chilopoda</taxon>
        <taxon>Pleurostigmophora</taxon>
        <taxon>Geophilomorpha</taxon>
        <taxon>Linotaeniidae</taxon>
        <taxon>Strigamia</taxon>
    </lineage>
</organism>
<evidence type="ECO:0000313" key="21">
    <source>
        <dbReference type="EnsemblMetazoa" id="SMAR004454-PA"/>
    </source>
</evidence>
<dbReference type="FunFam" id="3.10.330.70:FF:000001">
    <property type="entry name" value="Putative lysine-specific demethylase 4a"/>
    <property type="match status" value="1"/>
</dbReference>
<evidence type="ECO:0000256" key="12">
    <source>
        <dbReference type="ARBA" id="ARBA00023004"/>
    </source>
</evidence>
<dbReference type="Gene3D" id="3.30.40.10">
    <property type="entry name" value="Zinc/RING finger domain, C3HC4 (zinc finger)"/>
    <property type="match status" value="2"/>
</dbReference>
<dbReference type="SUPFAM" id="SSF57903">
    <property type="entry name" value="FYVE/PHD zinc finger"/>
    <property type="match status" value="1"/>
</dbReference>
<evidence type="ECO:0000259" key="19">
    <source>
        <dbReference type="PROSITE" id="PS51184"/>
    </source>
</evidence>
<evidence type="ECO:0000256" key="15">
    <source>
        <dbReference type="ARBA" id="ARBA00023242"/>
    </source>
</evidence>
<keyword evidence="7" id="KW-0863">Zinc-finger</keyword>
<dbReference type="InterPro" id="IPR002999">
    <property type="entry name" value="Tudor"/>
</dbReference>
<dbReference type="InterPro" id="IPR019787">
    <property type="entry name" value="Znf_PHD-finger"/>
</dbReference>
<evidence type="ECO:0000313" key="22">
    <source>
        <dbReference type="Proteomes" id="UP000014500"/>
    </source>
</evidence>
<dbReference type="InterPro" id="IPR003349">
    <property type="entry name" value="JmjN"/>
</dbReference>
<evidence type="ECO:0000259" key="20">
    <source>
        <dbReference type="PROSITE" id="PS51805"/>
    </source>
</evidence>
<reference evidence="22" key="1">
    <citation type="submission" date="2011-05" db="EMBL/GenBank/DDBJ databases">
        <authorList>
            <person name="Richards S.R."/>
            <person name="Qu J."/>
            <person name="Jiang H."/>
            <person name="Jhangiani S.N."/>
            <person name="Agravi P."/>
            <person name="Goodspeed R."/>
            <person name="Gross S."/>
            <person name="Mandapat C."/>
            <person name="Jackson L."/>
            <person name="Mathew T."/>
            <person name="Pu L."/>
            <person name="Thornton R."/>
            <person name="Saada N."/>
            <person name="Wilczek-Boney K.B."/>
            <person name="Lee S."/>
            <person name="Kovar C."/>
            <person name="Wu Y."/>
            <person name="Scherer S.E."/>
            <person name="Worley K.C."/>
            <person name="Muzny D.M."/>
            <person name="Gibbs R."/>
        </authorList>
    </citation>
    <scope>NUCLEOTIDE SEQUENCE</scope>
    <source>
        <strain evidence="22">Brora</strain>
    </source>
</reference>
<keyword evidence="5" id="KW-0479">Metal-binding</keyword>
<dbReference type="Gene3D" id="2.60.120.650">
    <property type="entry name" value="Cupin"/>
    <property type="match status" value="2"/>
</dbReference>
<dbReference type="EC" id="1.14.11.66" evidence="4"/>
<evidence type="ECO:0000256" key="7">
    <source>
        <dbReference type="ARBA" id="ARBA00022771"/>
    </source>
</evidence>
<keyword evidence="11" id="KW-0560">Oxidoreductase</keyword>
<keyword evidence="10" id="KW-0223">Dioxygenase</keyword>
<dbReference type="InterPro" id="IPR011011">
    <property type="entry name" value="Znf_FYVE_PHD"/>
</dbReference>
<dbReference type="CDD" id="cd20391">
    <property type="entry name" value="Tudor_JMJD2_rpt1"/>
    <property type="match status" value="1"/>
</dbReference>
<dbReference type="SMART" id="SM00249">
    <property type="entry name" value="PHD"/>
    <property type="match status" value="2"/>
</dbReference>
<evidence type="ECO:0000256" key="14">
    <source>
        <dbReference type="ARBA" id="ARBA00023163"/>
    </source>
</evidence>
<evidence type="ECO:0000256" key="2">
    <source>
        <dbReference type="ARBA" id="ARBA00004123"/>
    </source>
</evidence>
<dbReference type="Pfam" id="PF02375">
    <property type="entry name" value="JmjN"/>
    <property type="match status" value="1"/>
</dbReference>
<comment type="cofactor">
    <cofactor evidence="1">
        <name>Fe(2+)</name>
        <dbReference type="ChEBI" id="CHEBI:29033"/>
    </cofactor>
</comment>
<dbReference type="SUPFAM" id="SSF51197">
    <property type="entry name" value="Clavaminate synthase-like"/>
    <property type="match status" value="1"/>
</dbReference>
<comment type="catalytic activity">
    <reaction evidence="16">
        <text>N(6),N(6),N(6)-trimethyl-L-lysyl(9)-[histone H3] + 2 2-oxoglutarate + 2 O2 = N(6)-methyl-L-lysyl(9)-[histone H3] + 2 formaldehyde + 2 succinate + 2 CO2</text>
        <dbReference type="Rhea" id="RHEA:60200"/>
        <dbReference type="Rhea" id="RHEA-COMP:15538"/>
        <dbReference type="Rhea" id="RHEA-COMP:15542"/>
        <dbReference type="ChEBI" id="CHEBI:15379"/>
        <dbReference type="ChEBI" id="CHEBI:16526"/>
        <dbReference type="ChEBI" id="CHEBI:16810"/>
        <dbReference type="ChEBI" id="CHEBI:16842"/>
        <dbReference type="ChEBI" id="CHEBI:30031"/>
        <dbReference type="ChEBI" id="CHEBI:61929"/>
        <dbReference type="ChEBI" id="CHEBI:61961"/>
        <dbReference type="EC" id="1.14.11.66"/>
    </reaction>
</comment>
<evidence type="ECO:0000256" key="17">
    <source>
        <dbReference type="SAM" id="MobiDB-lite"/>
    </source>
</evidence>
<dbReference type="EMBL" id="JH431487">
    <property type="status" value="NOT_ANNOTATED_CDS"/>
    <property type="molecule type" value="Genomic_DNA"/>
</dbReference>
<feature type="compositionally biased region" description="Basic residues" evidence="17">
    <location>
        <begin position="395"/>
        <end position="404"/>
    </location>
</feature>
<dbReference type="STRING" id="126957.T1ITK4"/>
<evidence type="ECO:0000256" key="8">
    <source>
        <dbReference type="ARBA" id="ARBA00022833"/>
    </source>
</evidence>
<comment type="similarity">
    <text evidence="3">Belongs to the JHDM3 histone demethylase family.</text>
</comment>
<dbReference type="InterPro" id="IPR040477">
    <property type="entry name" value="KDM4-like_Tudor"/>
</dbReference>
<dbReference type="GO" id="GO:0140684">
    <property type="term" value="F:histone H3K9me2/H3K9me3 demethylase activity"/>
    <property type="evidence" value="ECO:0007669"/>
    <property type="project" value="UniProtKB-EC"/>
</dbReference>
<feature type="compositionally biased region" description="Basic and acidic residues" evidence="17">
    <location>
        <begin position="759"/>
        <end position="769"/>
    </location>
</feature>
<dbReference type="SMART" id="SM00545">
    <property type="entry name" value="JmjN"/>
    <property type="match status" value="1"/>
</dbReference>
<evidence type="ECO:0000256" key="1">
    <source>
        <dbReference type="ARBA" id="ARBA00001954"/>
    </source>
</evidence>
<feature type="domain" description="JmjC" evidence="19">
    <location>
        <begin position="54"/>
        <end position="272"/>
    </location>
</feature>
<evidence type="ECO:0000256" key="10">
    <source>
        <dbReference type="ARBA" id="ARBA00022964"/>
    </source>
</evidence>
<dbReference type="PANTHER" id="PTHR10694:SF129">
    <property type="entry name" value="LYSINE-SPECIFIC DEMETHYLASE 4B-RELATED"/>
    <property type="match status" value="1"/>
</dbReference>
<dbReference type="eggNOG" id="KOG0958">
    <property type="taxonomic scope" value="Eukaryota"/>
</dbReference>
<dbReference type="GO" id="GO:0000785">
    <property type="term" value="C:chromatin"/>
    <property type="evidence" value="ECO:0007669"/>
    <property type="project" value="TreeGrafter"/>
</dbReference>
<feature type="region of interest" description="Disordered" evidence="17">
    <location>
        <begin position="357"/>
        <end position="406"/>
    </location>
</feature>
<feature type="domain" description="JmjN" evidence="18">
    <location>
        <begin position="12"/>
        <end position="54"/>
    </location>
</feature>
<name>T1ITK4_STRMM</name>
<reference evidence="21" key="2">
    <citation type="submission" date="2015-02" db="UniProtKB">
        <authorList>
            <consortium name="EnsemblMetazoa"/>
        </authorList>
    </citation>
    <scope>IDENTIFICATION</scope>
</reference>
<keyword evidence="12" id="KW-0408">Iron</keyword>
<evidence type="ECO:0000256" key="11">
    <source>
        <dbReference type="ARBA" id="ARBA00023002"/>
    </source>
</evidence>
<dbReference type="GO" id="GO:0008270">
    <property type="term" value="F:zinc ion binding"/>
    <property type="evidence" value="ECO:0007669"/>
    <property type="project" value="UniProtKB-KW"/>
</dbReference>
<dbReference type="Pfam" id="PF02373">
    <property type="entry name" value="JmjC"/>
    <property type="match status" value="1"/>
</dbReference>
<dbReference type="CDD" id="cd20392">
    <property type="entry name" value="Tudor_JMJD2_rpt2"/>
    <property type="match status" value="1"/>
</dbReference>
<dbReference type="HOGENOM" id="CLU_001442_0_0_1"/>
<dbReference type="SUPFAM" id="SSF63748">
    <property type="entry name" value="Tudor/PWWP/MBT"/>
    <property type="match status" value="2"/>
</dbReference>
<evidence type="ECO:0000256" key="13">
    <source>
        <dbReference type="ARBA" id="ARBA00023015"/>
    </source>
</evidence>
<evidence type="ECO:0000259" key="18">
    <source>
        <dbReference type="PROSITE" id="PS51183"/>
    </source>
</evidence>
<evidence type="ECO:0000256" key="16">
    <source>
        <dbReference type="ARBA" id="ARBA00049349"/>
    </source>
</evidence>
<dbReference type="InterPro" id="IPR034732">
    <property type="entry name" value="EPHD"/>
</dbReference>
<feature type="domain" description="PHD-type" evidence="20">
    <location>
        <begin position="932"/>
        <end position="1051"/>
    </location>
</feature>
<evidence type="ECO:0000256" key="3">
    <source>
        <dbReference type="ARBA" id="ARBA00009711"/>
    </source>
</evidence>
<dbReference type="GO" id="GO:0005634">
    <property type="term" value="C:nucleus"/>
    <property type="evidence" value="ECO:0007669"/>
    <property type="project" value="UniProtKB-SubCell"/>
</dbReference>
<dbReference type="InterPro" id="IPR013083">
    <property type="entry name" value="Znf_RING/FYVE/PHD"/>
</dbReference>
<dbReference type="Pfam" id="PF18104">
    <property type="entry name" value="Tudor_2"/>
    <property type="match status" value="2"/>
</dbReference>
<proteinExistence type="inferred from homology"/>
<dbReference type="OMA" id="PREWIPR"/>
<evidence type="ECO:0000256" key="9">
    <source>
        <dbReference type="ARBA" id="ARBA00022853"/>
    </source>
</evidence>
<keyword evidence="13" id="KW-0805">Transcription regulation</keyword>
<dbReference type="Pfam" id="PF13832">
    <property type="entry name" value="zf-HC5HC2H_2"/>
    <property type="match status" value="1"/>
</dbReference>
<dbReference type="GO" id="GO:0051864">
    <property type="term" value="F:histone H3K36 demethylase activity"/>
    <property type="evidence" value="ECO:0007669"/>
    <property type="project" value="TreeGrafter"/>
</dbReference>
<dbReference type="PROSITE" id="PS51805">
    <property type="entry name" value="EPHD"/>
    <property type="match status" value="1"/>
</dbReference>
<sequence>MTTSALTNVPKIMVFRPTYDEFKDFNKYMQHVESVGAHKAGLAKIIPPKEWVPHRGGYDDIDMIIPAPIKQIVNGRQGLFQQYNMQQKAVTVKEFKKLADSTTYCTPAHCDYDELERKYWKNITYAAPMYGADVSGSLYDDDVDEWNINRLNTILDCVNSDYGIKIEAPKSWYAIPPEHGRRLERLASGFFPTNFGLCPAFLRHKMTLISPQTLKQYSIPYNKITQEAGEFMVTFPYGYHAGFNHGFNCAESTNFATPRWVEYGKRAVQCTCRKDSVKIDMETFVKRFQPDRYELWKIGRDVGPHPEDPTRITAAPPPYKSAIFLKKGRKKSEDSVTISKRHPLADIDTKECANDEEMTENPLDDHDYVGIDDNLLSGKKKKKSKHSEDGDGTVKRKKTTKKQKKELEEECLNNEASVVLDKNIVKHTNRSLQETFRGFAGNGNTNGNDLSVLQCSNVKSTIPETIQRLTVHLKTAKASTSTATEATMPRIPKVAPTSPFPILKQHFLSQQKSQTQTPQRSQTDMQSFMQANQQRCVRGPVRSDHQRPMMSPKLQILHPNSLALVNSASVAPVLRASFPQMHSPRQTVVQNVVQPNVLAMQHKLQERLMANKHLLPEQNNNSSLQMYSGQRIKQEIPDQEYSVPQPMFKNGNGQHAFTYSSCSIPHQTFPPTLEDHRSYGSRLNTDSMTPPDLGPPQVGRQYTDISHTSSSICNVKQEDGSCKWVSQPGFDAHYNTEEQQISPVLKVFNYNTASPSDSEAQKLRNEVRPKQRKLSLNKHLESSDEEMNSSMNGDEEWAKPVAELWQFKTPCFEAEKKFNSHIAGTAPHCSICLLFQVPNFKNVDFSINGPKIDNATRFPDSHVKMPDGCFNISAGNNTVSGATSIMDSEGYSPLLVCSICRVTVHASCYGVTMFPGDRSSWKCTRCSEQFVEADCCLCNLRGGALKRTTDGRWAHVMCAIVISDVTFDNIVTKEPIDVSKVSSARKKLNCIYCQNLTKKNMSTNTSMSACVQCSAGRCPLAFHVTCAYVARTPFTTDNWPDLIQIPCIKHTLNKKEKNNPTSSTLSSHLMDLSVNQEVIAKHRNKRYYPAVITHSETQEYYSVDFEDNSHSDDLLPQDIESHNCLIDGPPQVGETVRVRWKDNLLYHAIFRGRSAENLYTVEFEDGSECVMKRESIFSKHEELPTRSTATEMRHVDVFTDTNLVDGRRRTIKINYAPSNV</sequence>
<dbReference type="PROSITE" id="PS51183">
    <property type="entry name" value="JMJN"/>
    <property type="match status" value="1"/>
</dbReference>
<evidence type="ECO:0000256" key="6">
    <source>
        <dbReference type="ARBA" id="ARBA00022737"/>
    </source>
</evidence>
<dbReference type="InterPro" id="IPR003347">
    <property type="entry name" value="JmjC_dom"/>
</dbReference>
<evidence type="ECO:0000256" key="4">
    <source>
        <dbReference type="ARBA" id="ARBA00012900"/>
    </source>
</evidence>
<dbReference type="PROSITE" id="PS51184">
    <property type="entry name" value="JMJC"/>
    <property type="match status" value="1"/>
</dbReference>
<feature type="region of interest" description="Disordered" evidence="17">
    <location>
        <begin position="754"/>
        <end position="792"/>
    </location>
</feature>
<dbReference type="SMART" id="SM00558">
    <property type="entry name" value="JmjC"/>
    <property type="match status" value="1"/>
</dbReference>
<protein>
    <recommendedName>
        <fullName evidence="4">[histone H3]-trimethyl-L-lysine(9) demethylase</fullName>
        <ecNumber evidence="4">1.14.11.66</ecNumber>
    </recommendedName>
</protein>
<dbReference type="Pfam" id="PF13831">
    <property type="entry name" value="PHD_2"/>
    <property type="match status" value="1"/>
</dbReference>
<comment type="subcellular location">
    <subcellularLocation>
        <location evidence="2">Nucleus</location>
    </subcellularLocation>
</comment>
<dbReference type="GO" id="GO:0010468">
    <property type="term" value="P:regulation of gene expression"/>
    <property type="evidence" value="ECO:0007669"/>
    <property type="project" value="TreeGrafter"/>
</dbReference>
<accession>T1ITK4</accession>
<keyword evidence="8" id="KW-0862">Zinc</keyword>
<dbReference type="AlphaFoldDB" id="T1ITK4"/>
<keyword evidence="22" id="KW-1185">Reference proteome</keyword>
<evidence type="ECO:0000256" key="5">
    <source>
        <dbReference type="ARBA" id="ARBA00022723"/>
    </source>
</evidence>
<dbReference type="InterPro" id="IPR001965">
    <property type="entry name" value="Znf_PHD"/>
</dbReference>
<dbReference type="PhylomeDB" id="T1ITK4"/>
<dbReference type="Gene3D" id="3.10.330.70">
    <property type="match status" value="1"/>
</dbReference>
<dbReference type="SMART" id="SM00333">
    <property type="entry name" value="TUDOR"/>
    <property type="match status" value="2"/>
</dbReference>
<dbReference type="PANTHER" id="PTHR10694">
    <property type="entry name" value="LYSINE-SPECIFIC DEMETHYLASE"/>
    <property type="match status" value="1"/>
</dbReference>
<dbReference type="Proteomes" id="UP000014500">
    <property type="component" value="Unassembled WGS sequence"/>
</dbReference>
<keyword evidence="6" id="KW-0677">Repeat</keyword>
<keyword evidence="14" id="KW-0804">Transcription</keyword>
<keyword evidence="15" id="KW-0539">Nucleus</keyword>
<dbReference type="EnsemblMetazoa" id="SMAR004454-RA">
    <property type="protein sequence ID" value="SMAR004454-PA"/>
    <property type="gene ID" value="SMAR004454"/>
</dbReference>
<keyword evidence="9" id="KW-0156">Chromatin regulator</keyword>